<evidence type="ECO:0000313" key="2">
    <source>
        <dbReference type="EMBL" id="CAG5098660.1"/>
    </source>
</evidence>
<organism evidence="2 3">
    <name type="scientific">Oikopleura dioica</name>
    <name type="common">Tunicate</name>
    <dbReference type="NCBI Taxonomy" id="34765"/>
    <lineage>
        <taxon>Eukaryota</taxon>
        <taxon>Metazoa</taxon>
        <taxon>Chordata</taxon>
        <taxon>Tunicata</taxon>
        <taxon>Appendicularia</taxon>
        <taxon>Copelata</taxon>
        <taxon>Oikopleuridae</taxon>
        <taxon>Oikopleura</taxon>
    </lineage>
</organism>
<evidence type="ECO:0000313" key="3">
    <source>
        <dbReference type="Proteomes" id="UP001158576"/>
    </source>
</evidence>
<accession>A0ABN7SE75</accession>
<protein>
    <submittedName>
        <fullName evidence="2">Oidioi.mRNA.OKI2018_I69.XSR.g15868.t1.cds</fullName>
    </submittedName>
</protein>
<proteinExistence type="predicted"/>
<sequence>MKILRSSEKYALQAINESPAPILTEERVSFAMNFIADCLDKEQKYNQALKWRRAAVAIKNDETIASHTQQDTRKGKSGKKASKRKSRRG</sequence>
<reference evidence="2 3" key="1">
    <citation type="submission" date="2021-04" db="EMBL/GenBank/DDBJ databases">
        <authorList>
            <person name="Bliznina A."/>
        </authorList>
    </citation>
    <scope>NUCLEOTIDE SEQUENCE [LARGE SCALE GENOMIC DNA]</scope>
</reference>
<name>A0ABN7SE75_OIKDI</name>
<feature type="compositionally biased region" description="Basic residues" evidence="1">
    <location>
        <begin position="75"/>
        <end position="89"/>
    </location>
</feature>
<dbReference type="EMBL" id="OU015569">
    <property type="protein sequence ID" value="CAG5098660.1"/>
    <property type="molecule type" value="Genomic_DNA"/>
</dbReference>
<feature type="compositionally biased region" description="Basic and acidic residues" evidence="1">
    <location>
        <begin position="60"/>
        <end position="74"/>
    </location>
</feature>
<keyword evidence="3" id="KW-1185">Reference proteome</keyword>
<dbReference type="Proteomes" id="UP001158576">
    <property type="component" value="Chromosome XSR"/>
</dbReference>
<feature type="region of interest" description="Disordered" evidence="1">
    <location>
        <begin position="60"/>
        <end position="89"/>
    </location>
</feature>
<gene>
    <name evidence="2" type="ORF">OKIOD_LOCUS7426</name>
</gene>
<evidence type="ECO:0000256" key="1">
    <source>
        <dbReference type="SAM" id="MobiDB-lite"/>
    </source>
</evidence>